<dbReference type="Pfam" id="PF02350">
    <property type="entry name" value="Epimerase_2"/>
    <property type="match status" value="1"/>
</dbReference>
<accession>A0A1G2FPE0</accession>
<comment type="caution">
    <text evidence="2">The sequence shown here is derived from an EMBL/GenBank/DDBJ whole genome shotgun (WGS) entry which is preliminary data.</text>
</comment>
<dbReference type="CDD" id="cd03786">
    <property type="entry name" value="GTB_UDP-GlcNAc_2-Epimerase"/>
    <property type="match status" value="1"/>
</dbReference>
<dbReference type="PANTHER" id="PTHR43174">
    <property type="entry name" value="UDP-N-ACETYLGLUCOSAMINE 2-EPIMERASE"/>
    <property type="match status" value="1"/>
</dbReference>
<dbReference type="PANTHER" id="PTHR43174:SF3">
    <property type="entry name" value="UDP-N-ACETYLGLUCOSAMINE 2-EPIMERASE"/>
    <property type="match status" value="1"/>
</dbReference>
<dbReference type="InterPro" id="IPR029767">
    <property type="entry name" value="WecB-like"/>
</dbReference>
<dbReference type="EMBL" id="MHNF01000061">
    <property type="protein sequence ID" value="OGZ39391.1"/>
    <property type="molecule type" value="Genomic_DNA"/>
</dbReference>
<dbReference type="Gene3D" id="3.40.50.2000">
    <property type="entry name" value="Glycogen Phosphorylase B"/>
    <property type="match status" value="2"/>
</dbReference>
<evidence type="ECO:0000313" key="2">
    <source>
        <dbReference type="EMBL" id="OGZ39391.1"/>
    </source>
</evidence>
<proteinExistence type="predicted"/>
<organism evidence="2 3">
    <name type="scientific">Candidatus Portnoybacteria bacterium RIFCSPLOWO2_02_FULL_39_11</name>
    <dbReference type="NCBI Taxonomy" id="1802001"/>
    <lineage>
        <taxon>Bacteria</taxon>
        <taxon>Candidatus Portnoyibacteriota</taxon>
    </lineage>
</organism>
<dbReference type="GO" id="GO:0004553">
    <property type="term" value="F:hydrolase activity, hydrolyzing O-glycosyl compounds"/>
    <property type="evidence" value="ECO:0007669"/>
    <property type="project" value="InterPro"/>
</dbReference>
<feature type="domain" description="UDP-N-acetylglucosamine 2-epimerase" evidence="1">
    <location>
        <begin position="28"/>
        <end position="373"/>
    </location>
</feature>
<protein>
    <submittedName>
        <fullName evidence="2">UDP-N-acetyl-D-glucosamine 2-epimerase, UDP-hydrolysing</fullName>
    </submittedName>
</protein>
<reference evidence="2 3" key="1">
    <citation type="journal article" date="2016" name="Nat. Commun.">
        <title>Thousands of microbial genomes shed light on interconnected biogeochemical processes in an aquifer system.</title>
        <authorList>
            <person name="Anantharaman K."/>
            <person name="Brown C.T."/>
            <person name="Hug L.A."/>
            <person name="Sharon I."/>
            <person name="Castelle C.J."/>
            <person name="Probst A.J."/>
            <person name="Thomas B.C."/>
            <person name="Singh A."/>
            <person name="Wilkins M.J."/>
            <person name="Karaoz U."/>
            <person name="Brodie E.L."/>
            <person name="Williams K.H."/>
            <person name="Hubbard S.S."/>
            <person name="Banfield J.F."/>
        </authorList>
    </citation>
    <scope>NUCLEOTIDE SEQUENCE [LARGE SCALE GENOMIC DNA]</scope>
</reference>
<evidence type="ECO:0000313" key="3">
    <source>
        <dbReference type="Proteomes" id="UP000177126"/>
    </source>
</evidence>
<dbReference type="GO" id="GO:0006047">
    <property type="term" value="P:UDP-N-acetylglucosamine metabolic process"/>
    <property type="evidence" value="ECO:0007669"/>
    <property type="project" value="InterPro"/>
</dbReference>
<gene>
    <name evidence="2" type="ORF">A3B04_04040</name>
</gene>
<dbReference type="SUPFAM" id="SSF53756">
    <property type="entry name" value="UDP-Glycosyltransferase/glycogen phosphorylase"/>
    <property type="match status" value="1"/>
</dbReference>
<name>A0A1G2FPE0_9BACT</name>
<dbReference type="NCBIfam" id="TIGR03568">
    <property type="entry name" value="NeuC_NnaA"/>
    <property type="match status" value="1"/>
</dbReference>
<evidence type="ECO:0000259" key="1">
    <source>
        <dbReference type="Pfam" id="PF02350"/>
    </source>
</evidence>
<dbReference type="Proteomes" id="UP000177126">
    <property type="component" value="Unassembled WGS sequence"/>
</dbReference>
<dbReference type="InterPro" id="IPR020004">
    <property type="entry name" value="UDP-GlcNAc_Epase"/>
</dbReference>
<dbReference type="AlphaFoldDB" id="A0A1G2FPE0"/>
<sequence>MKIKNNKRKICFVITAGNHYSRSKLILRALQSHRAVDLQLVVGASALLPNYGDVLSELAGDGFVCHAKIVMTLEGGNLVAMAKTAGIGITEFATVFDNLKPDIVVVRGDRYEVLSAAVAAAYLNIPIAHIEGGDVTGTIDESVRHAVTKLAHIHFPTNEQSRRRIIRMGENPRYVFNVGCPGLEFIAKNNYVVSNELVNRLGVGDIVDINKPYLVVMQHSVTSEVGLNGRNVKETLLAVAKLNIPAIWFWPNVDAGTDEISKEIRVFREHQHSKDIRFLKYLPTEQFVGLLKKCSCLIGNSSVGIKESSWLGVPVVNIGTRQQGRMKADNVITVSYDRKKIASAARKQIARGPYKRSGIYFKKNTSQRIVDILSSIELYVQKKFHA</sequence>
<dbReference type="InterPro" id="IPR003331">
    <property type="entry name" value="UDP_GlcNAc_Epimerase_2_dom"/>
</dbReference>